<keyword evidence="3" id="KW-1185">Reference proteome</keyword>
<keyword evidence="1" id="KW-0472">Membrane</keyword>
<name>A0ABW1U119_9BURK</name>
<evidence type="ECO:0000313" key="2">
    <source>
        <dbReference type="EMBL" id="MFC6283185.1"/>
    </source>
</evidence>
<feature type="transmembrane region" description="Helical" evidence="1">
    <location>
        <begin position="38"/>
        <end position="59"/>
    </location>
</feature>
<gene>
    <name evidence="2" type="ORF">ACFQND_18325</name>
</gene>
<feature type="transmembrane region" description="Helical" evidence="1">
    <location>
        <begin position="6"/>
        <end position="26"/>
    </location>
</feature>
<organism evidence="2 3">
    <name type="scientific">Polaromonas aquatica</name>
    <dbReference type="NCBI Taxonomy" id="332657"/>
    <lineage>
        <taxon>Bacteria</taxon>
        <taxon>Pseudomonadati</taxon>
        <taxon>Pseudomonadota</taxon>
        <taxon>Betaproteobacteria</taxon>
        <taxon>Burkholderiales</taxon>
        <taxon>Comamonadaceae</taxon>
        <taxon>Polaromonas</taxon>
    </lineage>
</organism>
<keyword evidence="1" id="KW-0812">Transmembrane</keyword>
<sequence>MMSSSLTVQGICLTVLALLFIYTLWLMRSGRLNAHVTVRWILAEGAAFLAVLLWQWLPLFGITSTMGDRELLMVLAVVFFALVAFLMLDSLARISTHTHQIKLLTQEVALLREHVESGSQNRREGA</sequence>
<dbReference type="InterPro" id="IPR019277">
    <property type="entry name" value="DUF2304"/>
</dbReference>
<feature type="transmembrane region" description="Helical" evidence="1">
    <location>
        <begin position="71"/>
        <end position="92"/>
    </location>
</feature>
<comment type="caution">
    <text evidence="2">The sequence shown here is derived from an EMBL/GenBank/DDBJ whole genome shotgun (WGS) entry which is preliminary data.</text>
</comment>
<dbReference type="EMBL" id="JBHSRS010000082">
    <property type="protein sequence ID" value="MFC6283185.1"/>
    <property type="molecule type" value="Genomic_DNA"/>
</dbReference>
<dbReference type="Proteomes" id="UP001596270">
    <property type="component" value="Unassembled WGS sequence"/>
</dbReference>
<evidence type="ECO:0000313" key="3">
    <source>
        <dbReference type="Proteomes" id="UP001596270"/>
    </source>
</evidence>
<keyword evidence="1" id="KW-1133">Transmembrane helix</keyword>
<dbReference type="Pfam" id="PF10066">
    <property type="entry name" value="DUF2304"/>
    <property type="match status" value="1"/>
</dbReference>
<evidence type="ECO:0000256" key="1">
    <source>
        <dbReference type="SAM" id="Phobius"/>
    </source>
</evidence>
<reference evidence="3" key="1">
    <citation type="journal article" date="2019" name="Int. J. Syst. Evol. Microbiol.">
        <title>The Global Catalogue of Microorganisms (GCM) 10K type strain sequencing project: providing services to taxonomists for standard genome sequencing and annotation.</title>
        <authorList>
            <consortium name="The Broad Institute Genomics Platform"/>
            <consortium name="The Broad Institute Genome Sequencing Center for Infectious Disease"/>
            <person name="Wu L."/>
            <person name="Ma J."/>
        </authorList>
    </citation>
    <scope>NUCLEOTIDE SEQUENCE [LARGE SCALE GENOMIC DNA]</scope>
    <source>
        <strain evidence="3">CCUG 39402</strain>
    </source>
</reference>
<proteinExistence type="predicted"/>
<dbReference type="RefSeq" id="WP_371436929.1">
    <property type="nucleotide sequence ID" value="NZ_JBHSRS010000082.1"/>
</dbReference>
<accession>A0ABW1U119</accession>
<protein>
    <submittedName>
        <fullName evidence="2">DUF2304 domain-containing protein</fullName>
    </submittedName>
</protein>